<dbReference type="AlphaFoldDB" id="A0A368V785"/>
<proteinExistence type="predicted"/>
<sequence>MKNLFLKKEKGMLKGVFFKRKITFLSVIAGVLYVWMLIFPVWDEWEDAKSGFLRGCGVEGYENQEGLVRDSLFEVFYVRVTPEESVMFFPENIQLEGGENVDSSYSLMKIALPDEVVRKAKINAMEILQGIISLIMLVLYLMLPFRFFGLISYLQNGYFFDRRNVRLIRQMSWMIIGLYLCDYLFKHLSWKINLTLFDLKDYAIVQIASDPLWLVIGVVALLLAEVFAQGVLLEEERKLTI</sequence>
<keyword evidence="3" id="KW-1185">Reference proteome</keyword>
<evidence type="ECO:0000256" key="1">
    <source>
        <dbReference type="SAM" id="Phobius"/>
    </source>
</evidence>
<feature type="transmembrane region" description="Helical" evidence="1">
    <location>
        <begin position="172"/>
        <end position="192"/>
    </location>
</feature>
<reference evidence="2 3" key="1">
    <citation type="submission" date="2018-07" db="EMBL/GenBank/DDBJ databases">
        <title>Freshwater and sediment microbial communities from various areas in North America, analyzing microbe dynamics in response to fracking.</title>
        <authorList>
            <person name="Lamendella R."/>
        </authorList>
    </citation>
    <scope>NUCLEOTIDE SEQUENCE [LARGE SCALE GENOMIC DNA]</scope>
    <source>
        <strain evidence="2 3">160A</strain>
    </source>
</reference>
<accession>A0A368V785</accession>
<feature type="transmembrane region" description="Helical" evidence="1">
    <location>
        <begin position="127"/>
        <end position="151"/>
    </location>
</feature>
<dbReference type="EMBL" id="QPIZ01000009">
    <property type="protein sequence ID" value="RCW36125.1"/>
    <property type="molecule type" value="Genomic_DNA"/>
</dbReference>
<protein>
    <submittedName>
        <fullName evidence="2">DUF2975 family protein</fullName>
    </submittedName>
</protein>
<keyword evidence="1" id="KW-0472">Membrane</keyword>
<keyword evidence="1" id="KW-1133">Transmembrane helix</keyword>
<dbReference type="InterPro" id="IPR021354">
    <property type="entry name" value="DUF2975"/>
</dbReference>
<evidence type="ECO:0000313" key="3">
    <source>
        <dbReference type="Proteomes" id="UP000252733"/>
    </source>
</evidence>
<evidence type="ECO:0000313" key="2">
    <source>
        <dbReference type="EMBL" id="RCW36125.1"/>
    </source>
</evidence>
<name>A0A368V785_9BACT</name>
<comment type="caution">
    <text evidence="2">The sequence shown here is derived from an EMBL/GenBank/DDBJ whole genome shotgun (WGS) entry which is preliminary data.</text>
</comment>
<dbReference type="Proteomes" id="UP000252733">
    <property type="component" value="Unassembled WGS sequence"/>
</dbReference>
<dbReference type="RefSeq" id="WP_114436943.1">
    <property type="nucleotide sequence ID" value="NZ_QPIZ01000009.1"/>
</dbReference>
<dbReference type="Pfam" id="PF11188">
    <property type="entry name" value="DUF2975"/>
    <property type="match status" value="1"/>
</dbReference>
<gene>
    <name evidence="2" type="ORF">DFO77_10989</name>
</gene>
<keyword evidence="1" id="KW-0812">Transmembrane</keyword>
<organism evidence="2 3">
    <name type="scientific">Marinilabilia salmonicolor</name>
    <dbReference type="NCBI Taxonomy" id="989"/>
    <lineage>
        <taxon>Bacteria</taxon>
        <taxon>Pseudomonadati</taxon>
        <taxon>Bacteroidota</taxon>
        <taxon>Bacteroidia</taxon>
        <taxon>Marinilabiliales</taxon>
        <taxon>Marinilabiliaceae</taxon>
        <taxon>Marinilabilia</taxon>
    </lineage>
</organism>
<feature type="transmembrane region" description="Helical" evidence="1">
    <location>
        <begin position="212"/>
        <end position="233"/>
    </location>
</feature>
<feature type="transmembrane region" description="Helical" evidence="1">
    <location>
        <begin position="21"/>
        <end position="42"/>
    </location>
</feature>